<name>A0ABY6Z1V6_9BACL</name>
<feature type="transmembrane region" description="Helical" evidence="6">
    <location>
        <begin position="268"/>
        <end position="285"/>
    </location>
</feature>
<evidence type="ECO:0000256" key="5">
    <source>
        <dbReference type="ARBA" id="ARBA00023136"/>
    </source>
</evidence>
<dbReference type="InterPro" id="IPR002293">
    <property type="entry name" value="AA/rel_permease1"/>
</dbReference>
<evidence type="ECO:0000313" key="7">
    <source>
        <dbReference type="EMBL" id="WAH36811.1"/>
    </source>
</evidence>
<reference evidence="7" key="1">
    <citation type="submission" date="2022-08" db="EMBL/GenBank/DDBJ databases">
        <title>Alicyclobacillus dauci DSM2870, complete genome.</title>
        <authorList>
            <person name="Wang Q."/>
            <person name="Cai R."/>
            <person name="Wang Z."/>
        </authorList>
    </citation>
    <scope>NUCLEOTIDE SEQUENCE</scope>
    <source>
        <strain evidence="7">DSM 28700</strain>
    </source>
</reference>
<keyword evidence="5 6" id="KW-0472">Membrane</keyword>
<dbReference type="Gene3D" id="1.20.1740.10">
    <property type="entry name" value="Amino acid/polyamine transporter I"/>
    <property type="match status" value="1"/>
</dbReference>
<evidence type="ECO:0000256" key="6">
    <source>
        <dbReference type="SAM" id="Phobius"/>
    </source>
</evidence>
<protein>
    <submittedName>
        <fullName evidence="7">Amino acid permease</fullName>
    </submittedName>
</protein>
<dbReference type="EMBL" id="CP104064">
    <property type="protein sequence ID" value="WAH36811.1"/>
    <property type="molecule type" value="Genomic_DNA"/>
</dbReference>
<evidence type="ECO:0000256" key="1">
    <source>
        <dbReference type="ARBA" id="ARBA00004651"/>
    </source>
</evidence>
<evidence type="ECO:0000256" key="4">
    <source>
        <dbReference type="ARBA" id="ARBA00022989"/>
    </source>
</evidence>
<dbReference type="PANTHER" id="PTHR42770">
    <property type="entry name" value="AMINO ACID TRANSPORTER-RELATED"/>
    <property type="match status" value="1"/>
</dbReference>
<accession>A0ABY6Z1V6</accession>
<keyword evidence="3 6" id="KW-0812">Transmembrane</keyword>
<proteinExistence type="predicted"/>
<dbReference type="Pfam" id="PF13520">
    <property type="entry name" value="AA_permease_2"/>
    <property type="match status" value="1"/>
</dbReference>
<dbReference type="Proteomes" id="UP001164803">
    <property type="component" value="Chromosome"/>
</dbReference>
<sequence>MKSYGATHVEPGNGFTGTTPLATVQETAELPAVLYLSEISHMHNGRGHVFGGGLYVDRVRGHYDLKARVGKNLAERSVELIPDEGAVAATCALMGPATSIYFNTGLGLQSAGNAFGFAFLVAMVAMFFVAYVIAQFARRLPSSGFAYTFSVNGLGSRLGFLTGWLLVGGYAMLSPMLLAAIGYFLHLFFTLYFGLNIAWGLFSIVVGILIFLLTCMGVNQSVRVALVMLVIEVVVMLAFFVTVLIHGGAQGITFAAFNPRNTLRPGDWSGIGTAILWAILMFVGFESAATLGEETKDPTKNIPKALFYAVIGIGIFFLIGAFTAVVGYGPSHISSVVASIAKGNNPWDVLFTRYWGTGASVILMLVILNSIFANLLSGFNAVVRIIYAMGREQYSQNFSVMYLNGDRCPSMHPLFTW</sequence>
<evidence type="ECO:0000313" key="8">
    <source>
        <dbReference type="Proteomes" id="UP001164803"/>
    </source>
</evidence>
<feature type="transmembrane region" description="Helical" evidence="6">
    <location>
        <begin position="191"/>
        <end position="213"/>
    </location>
</feature>
<keyword evidence="8" id="KW-1185">Reference proteome</keyword>
<feature type="transmembrane region" description="Helical" evidence="6">
    <location>
        <begin position="306"/>
        <end position="328"/>
    </location>
</feature>
<keyword evidence="2" id="KW-1003">Cell membrane</keyword>
<feature type="transmembrane region" description="Helical" evidence="6">
    <location>
        <begin position="114"/>
        <end position="137"/>
    </location>
</feature>
<feature type="transmembrane region" description="Helical" evidence="6">
    <location>
        <begin position="158"/>
        <end position="185"/>
    </location>
</feature>
<dbReference type="RefSeq" id="WP_268044199.1">
    <property type="nucleotide sequence ID" value="NZ_CP104064.1"/>
</dbReference>
<keyword evidence="4 6" id="KW-1133">Transmembrane helix</keyword>
<feature type="transmembrane region" description="Helical" evidence="6">
    <location>
        <begin position="225"/>
        <end position="248"/>
    </location>
</feature>
<feature type="transmembrane region" description="Helical" evidence="6">
    <location>
        <begin position="354"/>
        <end position="376"/>
    </location>
</feature>
<evidence type="ECO:0000256" key="3">
    <source>
        <dbReference type="ARBA" id="ARBA00022692"/>
    </source>
</evidence>
<gene>
    <name evidence="7" type="ORF">NZD86_22005</name>
</gene>
<organism evidence="7 8">
    <name type="scientific">Alicyclobacillus dauci</name>
    <dbReference type="NCBI Taxonomy" id="1475485"/>
    <lineage>
        <taxon>Bacteria</taxon>
        <taxon>Bacillati</taxon>
        <taxon>Bacillota</taxon>
        <taxon>Bacilli</taxon>
        <taxon>Bacillales</taxon>
        <taxon>Alicyclobacillaceae</taxon>
        <taxon>Alicyclobacillus</taxon>
    </lineage>
</organism>
<evidence type="ECO:0000256" key="2">
    <source>
        <dbReference type="ARBA" id="ARBA00022475"/>
    </source>
</evidence>
<dbReference type="PANTHER" id="PTHR42770:SF7">
    <property type="entry name" value="MEMBRANE PROTEIN"/>
    <property type="match status" value="1"/>
</dbReference>
<comment type="subcellular location">
    <subcellularLocation>
        <location evidence="1">Cell membrane</location>
        <topology evidence="1">Multi-pass membrane protein</topology>
    </subcellularLocation>
</comment>
<dbReference type="InterPro" id="IPR050367">
    <property type="entry name" value="APC_superfamily"/>
</dbReference>